<sequence length="182" mass="21207">MRVALDESVRRTYENAFNIHPQNTSRAYACKQDQFKRWCDDKWPALSDLTRYTVTGPNLYFFHVECVIGSRSEKLCQSTVDSYVVAMVDLGQQQKQLNININPSPRANAVIDLLKITTYEKDQLRRENFADREVNTLLDGYTTTNQLQQIARFIWTSTLELAPARLMELADLRSIVLEKRRR</sequence>
<evidence type="ECO:0000313" key="2">
    <source>
        <dbReference type="Proteomes" id="UP000002640"/>
    </source>
</evidence>
<accession>G5A0Y9</accession>
<dbReference type="GeneID" id="20660112"/>
<name>G5A0Y9_PHYSP</name>
<dbReference type="InParanoid" id="G5A0Y9"/>
<dbReference type="AlphaFoldDB" id="G5A0Y9"/>
<organism evidence="1 2">
    <name type="scientific">Phytophthora sojae (strain P6497)</name>
    <name type="common">Soybean stem and root rot agent</name>
    <name type="synonym">Phytophthora megasperma f. sp. glycines</name>
    <dbReference type="NCBI Taxonomy" id="1094619"/>
    <lineage>
        <taxon>Eukaryota</taxon>
        <taxon>Sar</taxon>
        <taxon>Stramenopiles</taxon>
        <taxon>Oomycota</taxon>
        <taxon>Peronosporomycetes</taxon>
        <taxon>Peronosporales</taxon>
        <taxon>Peronosporaceae</taxon>
        <taxon>Phytophthora</taxon>
    </lineage>
</organism>
<dbReference type="EMBL" id="JH159158">
    <property type="protein sequence ID" value="EGZ10621.1"/>
    <property type="molecule type" value="Genomic_DNA"/>
</dbReference>
<dbReference type="Proteomes" id="UP000002640">
    <property type="component" value="Unassembled WGS sequence"/>
</dbReference>
<proteinExistence type="predicted"/>
<keyword evidence="2" id="KW-1185">Reference proteome</keyword>
<protein>
    <submittedName>
        <fullName evidence="1">Uncharacterized protein</fullName>
    </submittedName>
</protein>
<reference evidence="1 2" key="1">
    <citation type="journal article" date="2006" name="Science">
        <title>Phytophthora genome sequences uncover evolutionary origins and mechanisms of pathogenesis.</title>
        <authorList>
            <person name="Tyler B.M."/>
            <person name="Tripathy S."/>
            <person name="Zhang X."/>
            <person name="Dehal P."/>
            <person name="Jiang R.H."/>
            <person name="Aerts A."/>
            <person name="Arredondo F.D."/>
            <person name="Baxter L."/>
            <person name="Bensasson D."/>
            <person name="Beynon J.L."/>
            <person name="Chapman J."/>
            <person name="Damasceno C.M."/>
            <person name="Dorrance A.E."/>
            <person name="Dou D."/>
            <person name="Dickerman A.W."/>
            <person name="Dubchak I.L."/>
            <person name="Garbelotto M."/>
            <person name="Gijzen M."/>
            <person name="Gordon S.G."/>
            <person name="Govers F."/>
            <person name="Grunwald N.J."/>
            <person name="Huang W."/>
            <person name="Ivors K.L."/>
            <person name="Jones R.W."/>
            <person name="Kamoun S."/>
            <person name="Krampis K."/>
            <person name="Lamour K.H."/>
            <person name="Lee M.K."/>
            <person name="McDonald W.H."/>
            <person name="Medina M."/>
            <person name="Meijer H.J."/>
            <person name="Nordberg E.K."/>
            <person name="Maclean D.J."/>
            <person name="Ospina-Giraldo M.D."/>
            <person name="Morris P.F."/>
            <person name="Phuntumart V."/>
            <person name="Putnam N.H."/>
            <person name="Rash S."/>
            <person name="Rose J.K."/>
            <person name="Sakihama Y."/>
            <person name="Salamov A.A."/>
            <person name="Savidor A."/>
            <person name="Scheuring C.F."/>
            <person name="Smith B.M."/>
            <person name="Sobral B.W."/>
            <person name="Terry A."/>
            <person name="Torto-Alalibo T.A."/>
            <person name="Win J."/>
            <person name="Xu Z."/>
            <person name="Zhang H."/>
            <person name="Grigoriev I.V."/>
            <person name="Rokhsar D.S."/>
            <person name="Boore J.L."/>
        </authorList>
    </citation>
    <scope>NUCLEOTIDE SEQUENCE [LARGE SCALE GENOMIC DNA]</scope>
    <source>
        <strain evidence="1 2">P6497</strain>
    </source>
</reference>
<gene>
    <name evidence="1" type="ORF">PHYSODRAFT_518883</name>
</gene>
<dbReference type="STRING" id="1094619.G5A0Y9"/>
<dbReference type="KEGG" id="psoj:PHYSODRAFT_518883"/>
<dbReference type="RefSeq" id="XP_009533366.1">
    <property type="nucleotide sequence ID" value="XM_009535071.1"/>
</dbReference>
<evidence type="ECO:0000313" key="1">
    <source>
        <dbReference type="EMBL" id="EGZ10621.1"/>
    </source>
</evidence>